<keyword evidence="5 6" id="KW-0472">Membrane</keyword>
<organism evidence="7 8">
    <name type="scientific">Arthrobacter rhombi</name>
    <dbReference type="NCBI Taxonomy" id="71253"/>
    <lineage>
        <taxon>Bacteria</taxon>
        <taxon>Bacillati</taxon>
        <taxon>Actinomycetota</taxon>
        <taxon>Actinomycetes</taxon>
        <taxon>Micrococcales</taxon>
        <taxon>Micrococcaceae</taxon>
        <taxon>Arthrobacter</taxon>
    </lineage>
</organism>
<dbReference type="SUPFAM" id="SSF103473">
    <property type="entry name" value="MFS general substrate transporter"/>
    <property type="match status" value="1"/>
</dbReference>
<protein>
    <submittedName>
        <fullName evidence="7">Major facilitator superfamily MFS_1</fullName>
    </submittedName>
</protein>
<dbReference type="EMBL" id="FUHW01000026">
    <property type="protein sequence ID" value="SJM62245.1"/>
    <property type="molecule type" value="Genomic_DNA"/>
</dbReference>
<comment type="subcellular location">
    <subcellularLocation>
        <location evidence="1">Cell membrane</location>
        <topology evidence="1">Multi-pass membrane protein</topology>
    </subcellularLocation>
</comment>
<feature type="transmembrane region" description="Helical" evidence="6">
    <location>
        <begin position="281"/>
        <end position="303"/>
    </location>
</feature>
<dbReference type="GO" id="GO:0022857">
    <property type="term" value="F:transmembrane transporter activity"/>
    <property type="evidence" value="ECO:0007669"/>
    <property type="project" value="InterPro"/>
</dbReference>
<name>A0A1R4G2A1_9MICC</name>
<proteinExistence type="predicted"/>
<dbReference type="Gene3D" id="1.20.1250.20">
    <property type="entry name" value="MFS general substrate transporter like domains"/>
    <property type="match status" value="1"/>
</dbReference>
<dbReference type="RefSeq" id="WP_086997568.1">
    <property type="nucleotide sequence ID" value="NZ_FUHW01000026.1"/>
</dbReference>
<evidence type="ECO:0000313" key="7">
    <source>
        <dbReference type="EMBL" id="SJM62245.1"/>
    </source>
</evidence>
<dbReference type="Pfam" id="PF07690">
    <property type="entry name" value="MFS_1"/>
    <property type="match status" value="1"/>
</dbReference>
<feature type="transmembrane region" description="Helical" evidence="6">
    <location>
        <begin position="43"/>
        <end position="76"/>
    </location>
</feature>
<dbReference type="Proteomes" id="UP000195913">
    <property type="component" value="Unassembled WGS sequence"/>
</dbReference>
<evidence type="ECO:0000256" key="3">
    <source>
        <dbReference type="ARBA" id="ARBA00022692"/>
    </source>
</evidence>
<keyword evidence="3 6" id="KW-0812">Transmembrane</keyword>
<dbReference type="CDD" id="cd06173">
    <property type="entry name" value="MFS_MefA_like"/>
    <property type="match status" value="1"/>
</dbReference>
<dbReference type="GO" id="GO:0005886">
    <property type="term" value="C:plasma membrane"/>
    <property type="evidence" value="ECO:0007669"/>
    <property type="project" value="UniProtKB-SubCell"/>
</dbReference>
<accession>A0A1R4G2A1</accession>
<evidence type="ECO:0000256" key="4">
    <source>
        <dbReference type="ARBA" id="ARBA00022989"/>
    </source>
</evidence>
<dbReference type="PANTHER" id="PTHR23513">
    <property type="entry name" value="INTEGRAL MEMBRANE EFFLUX PROTEIN-RELATED"/>
    <property type="match status" value="1"/>
</dbReference>
<evidence type="ECO:0000256" key="5">
    <source>
        <dbReference type="ARBA" id="ARBA00023136"/>
    </source>
</evidence>
<keyword evidence="4 6" id="KW-1133">Transmembrane helix</keyword>
<evidence type="ECO:0000256" key="6">
    <source>
        <dbReference type="SAM" id="Phobius"/>
    </source>
</evidence>
<sequence length="431" mass="45239">MSSQSTDSAPEEKLLSIKDYRWWIAGTTSDSLTVSVRDFALPLLAFALTGSAVLAGSLITISSAIFVTLVLVGGVLVDRTDRRVCMIWRASLGALTWGIVALLQAMDLLTFPALILFVALGAIGRSLFGMADNAALRSIVSGGNFARAQSVNQGRDAAIEIAGGPFGAVLYAFAPWLPFAFSAVALLVLLLSAQRIQADLFPYGDETKDPSHTPRQGRMSRIGAGIKVIPKDISSGFRIVFSNPALRAAALAATALNAATTLAVFTIQLDLVSREVDPLLIGWLNGAMAASMLGGAILGGIVVPKMRVPTLVLISLTTAMAGIVGLVFFHEYAFLFLWFTILGLATPATGAAISGYVFTVIPIHFQGRAGSTLTVLNMGLSALSPLAAGWLIHGGNLQIALYATVALFGSALLLLFSSAAFRRVGKPADWA</sequence>
<feature type="transmembrane region" description="Helical" evidence="6">
    <location>
        <begin position="97"/>
        <end position="123"/>
    </location>
</feature>
<evidence type="ECO:0000256" key="2">
    <source>
        <dbReference type="ARBA" id="ARBA00022475"/>
    </source>
</evidence>
<evidence type="ECO:0000313" key="8">
    <source>
        <dbReference type="Proteomes" id="UP000195913"/>
    </source>
</evidence>
<dbReference type="PANTHER" id="PTHR23513:SF11">
    <property type="entry name" value="STAPHYLOFERRIN A TRANSPORTER"/>
    <property type="match status" value="1"/>
</dbReference>
<gene>
    <name evidence="7" type="ORF">FM101_07235</name>
</gene>
<feature type="transmembrane region" description="Helical" evidence="6">
    <location>
        <begin position="248"/>
        <end position="269"/>
    </location>
</feature>
<dbReference type="InterPro" id="IPR011701">
    <property type="entry name" value="MFS"/>
</dbReference>
<reference evidence="7 8" key="1">
    <citation type="submission" date="2017-02" db="EMBL/GenBank/DDBJ databases">
        <authorList>
            <person name="Peterson S.W."/>
        </authorList>
    </citation>
    <scope>NUCLEOTIDE SEQUENCE [LARGE SCALE GENOMIC DNA]</scope>
    <source>
        <strain evidence="7 8">B Ar 00.02</strain>
    </source>
</reference>
<feature type="transmembrane region" description="Helical" evidence="6">
    <location>
        <begin position="310"/>
        <end position="329"/>
    </location>
</feature>
<feature type="transmembrane region" description="Helical" evidence="6">
    <location>
        <begin position="399"/>
        <end position="421"/>
    </location>
</feature>
<feature type="transmembrane region" description="Helical" evidence="6">
    <location>
        <begin position="168"/>
        <end position="191"/>
    </location>
</feature>
<dbReference type="InterPro" id="IPR036259">
    <property type="entry name" value="MFS_trans_sf"/>
</dbReference>
<dbReference type="AlphaFoldDB" id="A0A1R4G2A1"/>
<evidence type="ECO:0000256" key="1">
    <source>
        <dbReference type="ARBA" id="ARBA00004651"/>
    </source>
</evidence>
<keyword evidence="2" id="KW-1003">Cell membrane</keyword>
<feature type="transmembrane region" description="Helical" evidence="6">
    <location>
        <begin position="373"/>
        <end position="393"/>
    </location>
</feature>
<keyword evidence="8" id="KW-1185">Reference proteome</keyword>
<feature type="transmembrane region" description="Helical" evidence="6">
    <location>
        <begin position="335"/>
        <end position="361"/>
    </location>
</feature>